<evidence type="ECO:0000256" key="3">
    <source>
        <dbReference type="ARBA" id="ARBA00022833"/>
    </source>
</evidence>
<proteinExistence type="predicted"/>
<dbReference type="GO" id="GO:0008270">
    <property type="term" value="F:zinc ion binding"/>
    <property type="evidence" value="ECO:0007669"/>
    <property type="project" value="UniProtKB-KW"/>
</dbReference>
<dbReference type="Proteomes" id="UP001224775">
    <property type="component" value="Unassembled WGS sequence"/>
</dbReference>
<evidence type="ECO:0000259" key="5">
    <source>
        <dbReference type="PROSITE" id="PS50865"/>
    </source>
</evidence>
<organism evidence="6 7">
    <name type="scientific">Skeletonema marinoi</name>
    <dbReference type="NCBI Taxonomy" id="267567"/>
    <lineage>
        <taxon>Eukaryota</taxon>
        <taxon>Sar</taxon>
        <taxon>Stramenopiles</taxon>
        <taxon>Ochrophyta</taxon>
        <taxon>Bacillariophyta</taxon>
        <taxon>Coscinodiscophyceae</taxon>
        <taxon>Thalassiosirophycidae</taxon>
        <taxon>Thalassiosirales</taxon>
        <taxon>Skeletonemataceae</taxon>
        <taxon>Skeletonema</taxon>
        <taxon>Skeletonema marinoi-dohrnii complex</taxon>
    </lineage>
</organism>
<keyword evidence="7" id="KW-1185">Reference proteome</keyword>
<dbReference type="Gene3D" id="6.10.140.2220">
    <property type="match status" value="1"/>
</dbReference>
<dbReference type="PROSITE" id="PS50865">
    <property type="entry name" value="ZF_MYND_2"/>
    <property type="match status" value="1"/>
</dbReference>
<keyword evidence="3" id="KW-0862">Zinc</keyword>
<dbReference type="AlphaFoldDB" id="A0AAD8XWC7"/>
<keyword evidence="2 4" id="KW-0863">Zinc-finger</keyword>
<reference evidence="6" key="1">
    <citation type="submission" date="2023-06" db="EMBL/GenBank/DDBJ databases">
        <title>Survivors Of The Sea: Transcriptome response of Skeletonema marinoi to long-term dormancy.</title>
        <authorList>
            <person name="Pinder M.I.M."/>
            <person name="Kourtchenko O."/>
            <person name="Robertson E.K."/>
            <person name="Larsson T."/>
            <person name="Maumus F."/>
            <person name="Osuna-Cruz C.M."/>
            <person name="Vancaester E."/>
            <person name="Stenow R."/>
            <person name="Vandepoele K."/>
            <person name="Ploug H."/>
            <person name="Bruchert V."/>
            <person name="Godhe A."/>
            <person name="Topel M."/>
        </authorList>
    </citation>
    <scope>NUCLEOTIDE SEQUENCE</scope>
    <source>
        <strain evidence="6">R05AC</strain>
    </source>
</reference>
<name>A0AAD8XWC7_9STRA</name>
<dbReference type="EMBL" id="JATAAI010000038">
    <property type="protein sequence ID" value="KAK1734536.1"/>
    <property type="molecule type" value="Genomic_DNA"/>
</dbReference>
<evidence type="ECO:0000313" key="7">
    <source>
        <dbReference type="Proteomes" id="UP001224775"/>
    </source>
</evidence>
<comment type="caution">
    <text evidence="6">The sequence shown here is derived from an EMBL/GenBank/DDBJ whole genome shotgun (WGS) entry which is preliminary data.</text>
</comment>
<dbReference type="SUPFAM" id="SSF144232">
    <property type="entry name" value="HIT/MYND zinc finger-like"/>
    <property type="match status" value="1"/>
</dbReference>
<feature type="domain" description="MYND-type" evidence="5">
    <location>
        <begin position="315"/>
        <end position="362"/>
    </location>
</feature>
<evidence type="ECO:0000256" key="1">
    <source>
        <dbReference type="ARBA" id="ARBA00022723"/>
    </source>
</evidence>
<sequence length="434" mass="49601">MFGSISGSIDPFGRRNSSSDTWLPERRARYNAKRRQKDLELIFTIWNEALPNAGDAVIHIADAPASTVKKYKRAVNVHRKDLMRVDLQWQKEWNQYHEEGRTVFRADGSIVRTSCDKMVPHSFKMLRLLKERIPTHKSKVISDLPLNFRDSYDGWYDEGDKGVTTLHFWMNYRIGNSFLNDRNKDFESGLDYIDRALSLIPPLREGDIPHENEIMARIFRARALQNLGDISRALAEYRVCLAAIRLLDYHGKVDMNKSKDILISKTTNFTSIIIGLAIESKVQEGANRPYFSHDERLDLMKELGYGMYSDNSLKCGCCGKTDLELAKLKKKLVLCATCKGVWYCGRECQKEAWKKGGHGKICGKTPGVQTKQVSFASYAQLISGGLCFYRDKHDPSILVFFKDKSTDQTFDALTDQEYEIEVDDSRDTSTVAVD</sequence>
<keyword evidence="1" id="KW-0479">Metal-binding</keyword>
<evidence type="ECO:0000256" key="2">
    <source>
        <dbReference type="ARBA" id="ARBA00022771"/>
    </source>
</evidence>
<dbReference type="PROSITE" id="PS01360">
    <property type="entry name" value="ZF_MYND_1"/>
    <property type="match status" value="1"/>
</dbReference>
<protein>
    <recommendedName>
        <fullName evidence="5">MYND-type domain-containing protein</fullName>
    </recommendedName>
</protein>
<accession>A0AAD8XWC7</accession>
<gene>
    <name evidence="6" type="ORF">QTG54_014784</name>
</gene>
<evidence type="ECO:0000256" key="4">
    <source>
        <dbReference type="PROSITE-ProRule" id="PRU00134"/>
    </source>
</evidence>
<dbReference type="InterPro" id="IPR002893">
    <property type="entry name" value="Znf_MYND"/>
</dbReference>
<dbReference type="Pfam" id="PF01753">
    <property type="entry name" value="zf-MYND"/>
    <property type="match status" value="1"/>
</dbReference>
<evidence type="ECO:0000313" key="6">
    <source>
        <dbReference type="EMBL" id="KAK1734536.1"/>
    </source>
</evidence>